<keyword evidence="3" id="KW-1185">Reference proteome</keyword>
<protein>
    <recommendedName>
        <fullName evidence="4">ABC transporter permease</fullName>
    </recommendedName>
</protein>
<dbReference type="Proteomes" id="UP000574369">
    <property type="component" value="Unassembled WGS sequence"/>
</dbReference>
<keyword evidence="1" id="KW-1133">Transmembrane helix</keyword>
<dbReference type="RefSeq" id="WP_088453455.1">
    <property type="nucleotide sequence ID" value="NZ_JACHXO010000006.1"/>
</dbReference>
<feature type="transmembrane region" description="Helical" evidence="1">
    <location>
        <begin position="153"/>
        <end position="176"/>
    </location>
</feature>
<dbReference type="EMBL" id="JACHXO010000006">
    <property type="protein sequence ID" value="MBB3195929.1"/>
    <property type="molecule type" value="Genomic_DNA"/>
</dbReference>
<feature type="transmembrane region" description="Helical" evidence="1">
    <location>
        <begin position="17"/>
        <end position="38"/>
    </location>
</feature>
<evidence type="ECO:0000256" key="1">
    <source>
        <dbReference type="SAM" id="Phobius"/>
    </source>
</evidence>
<organism evidence="2 3">
    <name type="scientific">Roseateles terrae</name>
    <dbReference type="NCBI Taxonomy" id="431060"/>
    <lineage>
        <taxon>Bacteria</taxon>
        <taxon>Pseudomonadati</taxon>
        <taxon>Pseudomonadota</taxon>
        <taxon>Betaproteobacteria</taxon>
        <taxon>Burkholderiales</taxon>
        <taxon>Sphaerotilaceae</taxon>
        <taxon>Roseateles</taxon>
    </lineage>
</organism>
<reference evidence="2 3" key="1">
    <citation type="submission" date="2020-08" db="EMBL/GenBank/DDBJ databases">
        <title>Genomic Encyclopedia of Type Strains, Phase III (KMG-III): the genomes of soil and plant-associated and newly described type strains.</title>
        <authorList>
            <person name="Whitman W."/>
        </authorList>
    </citation>
    <scope>NUCLEOTIDE SEQUENCE [LARGE SCALE GENOMIC DNA]</scope>
    <source>
        <strain evidence="2 3">CECT 7247</strain>
    </source>
</reference>
<evidence type="ECO:0000313" key="3">
    <source>
        <dbReference type="Proteomes" id="UP000574369"/>
    </source>
</evidence>
<sequence length="295" mass="31969">MTLFNTLLLREWIQYRWGWLCTVGIPLTLLLALVPFSQVAGIETMAPEPIALISAGLSLGLIMAVAFATSVYQLVILPRRDQQDRSIEFWKSLPGTDTQSVAAPMVAHGLLMPLAVLVLASIGSAVVGVAMAYKELGADGLRQMQWAGLGPAALWLVARLAVGLSLAMLWLSPMVLAMMAANAWFKRWGPPLLVFVVGALLKLYEPLGLQQVLGRQLHGAASAFFASAAGLPDIPDESKSLPMEVVYDTIYRVPTWAPHDMLLALQSTWNPQFIGGVLVAVVCFVLIVLQRRRAG</sequence>
<accession>A0ABR6GXB9</accession>
<feature type="transmembrane region" description="Helical" evidence="1">
    <location>
        <begin position="50"/>
        <end position="75"/>
    </location>
</feature>
<feature type="transmembrane region" description="Helical" evidence="1">
    <location>
        <begin position="269"/>
        <end position="289"/>
    </location>
</feature>
<comment type="caution">
    <text evidence="2">The sequence shown here is derived from an EMBL/GenBank/DDBJ whole genome shotgun (WGS) entry which is preliminary data.</text>
</comment>
<evidence type="ECO:0000313" key="2">
    <source>
        <dbReference type="EMBL" id="MBB3195929.1"/>
    </source>
</evidence>
<keyword evidence="1" id="KW-0812">Transmembrane</keyword>
<keyword evidence="1" id="KW-0472">Membrane</keyword>
<evidence type="ECO:0008006" key="4">
    <source>
        <dbReference type="Google" id="ProtNLM"/>
    </source>
</evidence>
<name>A0ABR6GXB9_9BURK</name>
<feature type="transmembrane region" description="Helical" evidence="1">
    <location>
        <begin position="110"/>
        <end position="133"/>
    </location>
</feature>
<proteinExistence type="predicted"/>
<gene>
    <name evidence="2" type="ORF">FHS28_003339</name>
</gene>